<keyword evidence="2" id="KW-1185">Reference proteome</keyword>
<reference evidence="1 2" key="1">
    <citation type="submission" date="2020-02" db="EMBL/GenBank/DDBJ databases">
        <authorList>
            <person name="Ma Q."/>
            <person name="Huang Y."/>
            <person name="Song X."/>
            <person name="Pei D."/>
        </authorList>
    </citation>
    <scope>NUCLEOTIDE SEQUENCE [LARGE SCALE GENOMIC DNA]</scope>
    <source>
        <strain evidence="1">Sxm20200214</strain>
        <tissue evidence="1">Leaf</tissue>
    </source>
</reference>
<accession>A0A8X7TWK9</accession>
<protein>
    <submittedName>
        <fullName evidence="1">Uncharacterized protein</fullName>
    </submittedName>
</protein>
<dbReference type="Proteomes" id="UP000886595">
    <property type="component" value="Unassembled WGS sequence"/>
</dbReference>
<sequence length="106" mass="12735">MFVRSSYNTHGWFWRKLYMLHVMYICTTKNICVDFAYYACMMHVWFAVEVCIDFPCFCEDKEDVWDKFNSEIFDRKVANMVELLKAGHKFRNQQWGGGDAAEPKYM</sequence>
<comment type="caution">
    <text evidence="1">The sequence shown here is derived from an EMBL/GenBank/DDBJ whole genome shotgun (WGS) entry which is preliminary data.</text>
</comment>
<dbReference type="EMBL" id="JAAMPC010000015">
    <property type="protein sequence ID" value="KAG2256201.1"/>
    <property type="molecule type" value="Genomic_DNA"/>
</dbReference>
<evidence type="ECO:0000313" key="2">
    <source>
        <dbReference type="Proteomes" id="UP000886595"/>
    </source>
</evidence>
<evidence type="ECO:0000313" key="1">
    <source>
        <dbReference type="EMBL" id="KAG2256201.1"/>
    </source>
</evidence>
<dbReference type="AlphaFoldDB" id="A0A8X7TWK9"/>
<proteinExistence type="predicted"/>
<gene>
    <name evidence="1" type="ORF">Bca52824_075495</name>
</gene>
<organism evidence="1 2">
    <name type="scientific">Brassica carinata</name>
    <name type="common">Ethiopian mustard</name>
    <name type="synonym">Abyssinian cabbage</name>
    <dbReference type="NCBI Taxonomy" id="52824"/>
    <lineage>
        <taxon>Eukaryota</taxon>
        <taxon>Viridiplantae</taxon>
        <taxon>Streptophyta</taxon>
        <taxon>Embryophyta</taxon>
        <taxon>Tracheophyta</taxon>
        <taxon>Spermatophyta</taxon>
        <taxon>Magnoliopsida</taxon>
        <taxon>eudicotyledons</taxon>
        <taxon>Gunneridae</taxon>
        <taxon>Pentapetalae</taxon>
        <taxon>rosids</taxon>
        <taxon>malvids</taxon>
        <taxon>Brassicales</taxon>
        <taxon>Brassicaceae</taxon>
        <taxon>Brassiceae</taxon>
        <taxon>Brassica</taxon>
    </lineage>
</organism>
<name>A0A8X7TWK9_BRACI</name>